<evidence type="ECO:0000313" key="5">
    <source>
        <dbReference type="Proteomes" id="UP001165145"/>
    </source>
</evidence>
<feature type="compositionally biased region" description="Basic and acidic residues" evidence="1">
    <location>
        <begin position="25"/>
        <end position="36"/>
    </location>
</feature>
<gene>
    <name evidence="3" type="ORF">Pcaca03_34670</name>
    <name evidence="2" type="ORF">SOASR016_33320</name>
</gene>
<keyword evidence="4" id="KW-1185">Reference proteome</keyword>
<dbReference type="AlphaFoldDB" id="A0AAI9L391"/>
<protein>
    <submittedName>
        <fullName evidence="3">Uncharacterized protein</fullName>
    </submittedName>
</protein>
<reference evidence="3" key="2">
    <citation type="submission" date="2023-02" db="EMBL/GenBank/DDBJ databases">
        <title>Pectobacterium carotovorum subsp. carotovorum NBRC 12380.</title>
        <authorList>
            <person name="Ichikawa N."/>
            <person name="Sato H."/>
            <person name="Tonouchi N."/>
        </authorList>
    </citation>
    <scope>NUCLEOTIDE SEQUENCE</scope>
    <source>
        <strain evidence="3">NBRC 12380</strain>
    </source>
</reference>
<reference evidence="2" key="1">
    <citation type="submission" date="2022-06" db="EMBL/GenBank/DDBJ databases">
        <title>Draft genome sequences of Pectobacterium carotovorum subsp. carotovorum str. NBRC12380.</title>
        <authorList>
            <person name="Wakabayashi Y."/>
            <person name="Kojima K."/>
        </authorList>
    </citation>
    <scope>NUCLEOTIDE SEQUENCE</scope>
    <source>
        <strain evidence="2">NBRC 12380</strain>
    </source>
</reference>
<evidence type="ECO:0000256" key="1">
    <source>
        <dbReference type="SAM" id="MobiDB-lite"/>
    </source>
</evidence>
<accession>A0AAI9L391</accession>
<dbReference type="EMBL" id="BSRL01000009">
    <property type="protein sequence ID" value="GLV71023.1"/>
    <property type="molecule type" value="Genomic_DNA"/>
</dbReference>
<name>A0AAI9L391_PECCC</name>
<evidence type="ECO:0000313" key="3">
    <source>
        <dbReference type="EMBL" id="GLV71023.1"/>
    </source>
</evidence>
<proteinExistence type="predicted"/>
<comment type="caution">
    <text evidence="3">The sequence shown here is derived from an EMBL/GenBank/DDBJ whole genome shotgun (WGS) entry which is preliminary data.</text>
</comment>
<organism evidence="3 5">
    <name type="scientific">Pectobacterium carotovorum subsp. carotovorum</name>
    <name type="common">Erwinia carotovora subsp. carotovora</name>
    <dbReference type="NCBI Taxonomy" id="555"/>
    <lineage>
        <taxon>Bacteria</taxon>
        <taxon>Pseudomonadati</taxon>
        <taxon>Pseudomonadota</taxon>
        <taxon>Gammaproteobacteria</taxon>
        <taxon>Enterobacterales</taxon>
        <taxon>Pectobacteriaceae</taxon>
        <taxon>Pectobacterium</taxon>
    </lineage>
</organism>
<dbReference type="Proteomes" id="UP001165145">
    <property type="component" value="Unassembled WGS sequence"/>
</dbReference>
<feature type="region of interest" description="Disordered" evidence="1">
    <location>
        <begin position="22"/>
        <end position="43"/>
    </location>
</feature>
<evidence type="ECO:0000313" key="4">
    <source>
        <dbReference type="Proteomes" id="UP001058167"/>
    </source>
</evidence>
<dbReference type="EMBL" id="BRLF01000009">
    <property type="protein sequence ID" value="GKX48580.1"/>
    <property type="molecule type" value="Genomic_DNA"/>
</dbReference>
<dbReference type="Proteomes" id="UP001058167">
    <property type="component" value="Unassembled WGS sequence"/>
</dbReference>
<sequence length="60" mass="6936">MKEGTESLSKSLPIIQLITTRNRHVQHESRERESRKKNPHKAGKVILMTGMVNYTTLTEM</sequence>
<evidence type="ECO:0000313" key="2">
    <source>
        <dbReference type="EMBL" id="GKX48580.1"/>
    </source>
</evidence>